<keyword evidence="5 13" id="KW-0862">Zinc</keyword>
<dbReference type="EC" id="3.1.3.-" evidence="9"/>
<keyword evidence="6 9" id="KW-0119">Carbohydrate metabolism</keyword>
<dbReference type="GO" id="GO:0046872">
    <property type="term" value="F:metal ion binding"/>
    <property type="evidence" value="ECO:0007669"/>
    <property type="project" value="UniProtKB-KW"/>
</dbReference>
<feature type="binding site" evidence="11">
    <location>
        <position position="139"/>
    </location>
    <ligand>
        <name>substrate</name>
    </ligand>
</feature>
<name>A0A2S9V7A3_9ALTE</name>
<dbReference type="InterPro" id="IPR006549">
    <property type="entry name" value="HAD-SF_hydro_IIIA"/>
</dbReference>
<feature type="active site" description="Proton donor" evidence="10">
    <location>
        <position position="15"/>
    </location>
</feature>
<comment type="similarity">
    <text evidence="8 9">Belongs to the gmhB family.</text>
</comment>
<dbReference type="InterPro" id="IPR004446">
    <property type="entry name" value="Heptose_bisP_phosphatase"/>
</dbReference>
<evidence type="ECO:0000256" key="7">
    <source>
        <dbReference type="ARBA" id="ARBA00031828"/>
    </source>
</evidence>
<dbReference type="Gene3D" id="3.40.50.1000">
    <property type="entry name" value="HAD superfamily/HAD-like"/>
    <property type="match status" value="1"/>
</dbReference>
<feature type="site" description="Contributes to substrate recognition" evidence="12">
    <location>
        <position position="112"/>
    </location>
</feature>
<protein>
    <recommendedName>
        <fullName evidence="7 9">D,D-heptose 1,7-bisphosphate phosphatase</fullName>
        <ecNumber evidence="9">3.1.3.-</ecNumber>
    </recommendedName>
</protein>
<dbReference type="Proteomes" id="UP000238949">
    <property type="component" value="Unassembled WGS sequence"/>
</dbReference>
<evidence type="ECO:0000256" key="5">
    <source>
        <dbReference type="ARBA" id="ARBA00022833"/>
    </source>
</evidence>
<evidence type="ECO:0000313" key="14">
    <source>
        <dbReference type="EMBL" id="PRO72304.1"/>
    </source>
</evidence>
<dbReference type="InterPro" id="IPR036412">
    <property type="entry name" value="HAD-like_sf"/>
</dbReference>
<dbReference type="NCBIfam" id="TIGR01662">
    <property type="entry name" value="HAD-SF-IIIA"/>
    <property type="match status" value="1"/>
</dbReference>
<evidence type="ECO:0000256" key="11">
    <source>
        <dbReference type="PIRSR" id="PIRSR004682-2"/>
    </source>
</evidence>
<feature type="binding site" evidence="11">
    <location>
        <begin position="55"/>
        <end position="58"/>
    </location>
    <ligand>
        <name>substrate</name>
    </ligand>
</feature>
<dbReference type="EMBL" id="PVNP01000190">
    <property type="protein sequence ID" value="PRO72304.1"/>
    <property type="molecule type" value="Genomic_DNA"/>
</dbReference>
<dbReference type="Pfam" id="PF13242">
    <property type="entry name" value="Hydrolase_like"/>
    <property type="match status" value="1"/>
</dbReference>
<feature type="binding site" evidence="13">
    <location>
        <position position="96"/>
    </location>
    <ligand>
        <name>Zn(2+)</name>
        <dbReference type="ChEBI" id="CHEBI:29105"/>
    </ligand>
</feature>
<evidence type="ECO:0000256" key="6">
    <source>
        <dbReference type="ARBA" id="ARBA00023277"/>
    </source>
</evidence>
<dbReference type="SUPFAM" id="SSF56784">
    <property type="entry name" value="HAD-like"/>
    <property type="match status" value="1"/>
</dbReference>
<dbReference type="FunFam" id="3.40.50.1000:FF:000037">
    <property type="entry name" value="D,D-heptose 1,7-bisphosphate phosphatase"/>
    <property type="match status" value="1"/>
</dbReference>
<comment type="cofactor">
    <cofactor evidence="13">
        <name>Mg(2+)</name>
        <dbReference type="ChEBI" id="CHEBI:18420"/>
    </cofactor>
</comment>
<keyword evidence="13" id="KW-0460">Magnesium</keyword>
<evidence type="ECO:0000256" key="10">
    <source>
        <dbReference type="PIRSR" id="PIRSR004682-1"/>
    </source>
</evidence>
<feature type="binding site" evidence="11">
    <location>
        <begin position="13"/>
        <end position="15"/>
    </location>
    <ligand>
        <name>substrate</name>
    </ligand>
</feature>
<dbReference type="NCBIfam" id="TIGR01656">
    <property type="entry name" value="Histidinol-ppas"/>
    <property type="match status" value="1"/>
</dbReference>
<proteinExistence type="inferred from homology"/>
<evidence type="ECO:0000256" key="3">
    <source>
        <dbReference type="ARBA" id="ARBA00022723"/>
    </source>
</evidence>
<feature type="binding site" evidence="13">
    <location>
        <position position="139"/>
    </location>
    <ligand>
        <name>Mg(2+)</name>
        <dbReference type="ChEBI" id="CHEBI:18420"/>
    </ligand>
</feature>
<evidence type="ECO:0000256" key="4">
    <source>
        <dbReference type="ARBA" id="ARBA00022801"/>
    </source>
</evidence>
<dbReference type="GO" id="GO:0005737">
    <property type="term" value="C:cytoplasm"/>
    <property type="evidence" value="ECO:0007669"/>
    <property type="project" value="UniProtKB-SubCell"/>
</dbReference>
<feature type="binding site" evidence="11">
    <location>
        <begin position="112"/>
        <end position="113"/>
    </location>
    <ligand>
        <name>substrate</name>
    </ligand>
</feature>
<feature type="site" description="Stabilizes the phosphoryl group" evidence="12">
    <location>
        <position position="113"/>
    </location>
</feature>
<evidence type="ECO:0000256" key="12">
    <source>
        <dbReference type="PIRSR" id="PIRSR004682-3"/>
    </source>
</evidence>
<comment type="subcellular location">
    <subcellularLocation>
        <location evidence="1 9">Cytoplasm</location>
    </subcellularLocation>
</comment>
<feature type="active site" description="Proton donor" evidence="10">
    <location>
        <position position="13"/>
    </location>
</feature>
<reference evidence="15" key="1">
    <citation type="journal article" date="2020" name="Int. J. Syst. Evol. Microbiol.">
        <title>Alteromonas alba sp. nov., a marine bacterium isolated from the seawater of the West Pacific Ocean.</title>
        <authorList>
            <person name="Sun C."/>
            <person name="Wu Y.-H."/>
            <person name="Xamxidin M."/>
            <person name="Cheng H."/>
            <person name="Xu X.-W."/>
        </authorList>
    </citation>
    <scope>NUCLEOTIDE SEQUENCE [LARGE SCALE GENOMIC DNA]</scope>
    <source>
        <strain evidence="15">190</strain>
    </source>
</reference>
<feature type="site" description="Stabilizes the phosphoryl group" evidence="12">
    <location>
        <position position="55"/>
    </location>
</feature>
<evidence type="ECO:0000256" key="2">
    <source>
        <dbReference type="ARBA" id="ARBA00022490"/>
    </source>
</evidence>
<dbReference type="AlphaFoldDB" id="A0A2S9V7A3"/>
<dbReference type="NCBIfam" id="NF006506">
    <property type="entry name" value="PRK08942.1"/>
    <property type="match status" value="1"/>
</dbReference>
<feature type="binding site" evidence="13">
    <location>
        <position position="109"/>
    </location>
    <ligand>
        <name>Zn(2+)</name>
        <dbReference type="ChEBI" id="CHEBI:29105"/>
    </ligand>
</feature>
<dbReference type="NCBIfam" id="TIGR00213">
    <property type="entry name" value="GmhB_yaeD"/>
    <property type="match status" value="1"/>
</dbReference>
<evidence type="ECO:0000256" key="1">
    <source>
        <dbReference type="ARBA" id="ARBA00004496"/>
    </source>
</evidence>
<comment type="cofactor">
    <cofactor evidence="13">
        <name>Zn(2+)</name>
        <dbReference type="ChEBI" id="CHEBI:29105"/>
    </cofactor>
</comment>
<dbReference type="PANTHER" id="PTHR42891">
    <property type="entry name" value="D-GLYCERO-BETA-D-MANNO-HEPTOSE-1,7-BISPHOSPHATE 7-PHOSPHATASE"/>
    <property type="match status" value="1"/>
</dbReference>
<feature type="binding site" evidence="13">
    <location>
        <position position="15"/>
    </location>
    <ligand>
        <name>Mg(2+)</name>
        <dbReference type="ChEBI" id="CHEBI:18420"/>
    </ligand>
</feature>
<accession>A0A2S9V7A3</accession>
<feature type="binding site" evidence="13">
    <location>
        <position position="94"/>
    </location>
    <ligand>
        <name>Zn(2+)</name>
        <dbReference type="ChEBI" id="CHEBI:29105"/>
    </ligand>
</feature>
<dbReference type="InterPro" id="IPR006543">
    <property type="entry name" value="Histidinol-phos"/>
</dbReference>
<sequence>MNMTLPRKAFFLDRDGVINIDHGYVCEPESFEFVSGVFEACKRIVDEGYAIIVVTNQAGIGRGYYTEEQFAVLTEWMCEQFSQHGVAITDVRYCPHHATHGQGEYLKDCDFRKPNPGMVNAAATEHRIDLTSSVMIGDKMSDIQAGQSAGIQHLYLVDSEYESDGVASGYQRCTSLFDAVTQYFNGQ</sequence>
<feature type="binding site" evidence="11">
    <location>
        <begin position="21"/>
        <end position="24"/>
    </location>
    <ligand>
        <name>substrate</name>
    </ligand>
</feature>
<keyword evidence="4 9" id="KW-0378">Hydrolase</keyword>
<comment type="caution">
    <text evidence="14">The sequence shown here is derived from an EMBL/GenBank/DDBJ whole genome shotgun (WGS) entry which is preliminary data.</text>
</comment>
<feature type="binding site" evidence="13">
    <location>
        <position position="13"/>
    </location>
    <ligand>
        <name>Mg(2+)</name>
        <dbReference type="ChEBI" id="CHEBI:18420"/>
    </ligand>
</feature>
<feature type="binding site" evidence="13">
    <location>
        <position position="138"/>
    </location>
    <ligand>
        <name>Mg(2+)</name>
        <dbReference type="ChEBI" id="CHEBI:18420"/>
    </ligand>
</feature>
<organism evidence="14 15">
    <name type="scientific">Alteromonas alba</name>
    <dbReference type="NCBI Taxonomy" id="2079529"/>
    <lineage>
        <taxon>Bacteria</taxon>
        <taxon>Pseudomonadati</taxon>
        <taxon>Pseudomonadota</taxon>
        <taxon>Gammaproteobacteria</taxon>
        <taxon>Alteromonadales</taxon>
        <taxon>Alteromonadaceae</taxon>
        <taxon>Alteromonas/Salinimonas group</taxon>
        <taxon>Alteromonas</taxon>
    </lineage>
</organism>
<dbReference type="PANTHER" id="PTHR42891:SF1">
    <property type="entry name" value="D-GLYCERO-BETA-D-MANNO-HEPTOSE-1,7-BISPHOSPHATE 7-PHOSPHATASE"/>
    <property type="match status" value="1"/>
</dbReference>
<evidence type="ECO:0000256" key="9">
    <source>
        <dbReference type="PIRNR" id="PIRNR004682"/>
    </source>
</evidence>
<evidence type="ECO:0000256" key="13">
    <source>
        <dbReference type="PIRSR" id="PIRSR004682-4"/>
    </source>
</evidence>
<gene>
    <name evidence="14" type="ORF">C6Y40_17565</name>
</gene>
<dbReference type="OrthoDB" id="9781367at2"/>
<dbReference type="GO" id="GO:0005975">
    <property type="term" value="P:carbohydrate metabolic process"/>
    <property type="evidence" value="ECO:0007669"/>
    <property type="project" value="InterPro"/>
</dbReference>
<keyword evidence="3 13" id="KW-0479">Metal-binding</keyword>
<dbReference type="InterPro" id="IPR023214">
    <property type="entry name" value="HAD_sf"/>
</dbReference>
<keyword evidence="15" id="KW-1185">Reference proteome</keyword>
<dbReference type="CDD" id="cd07503">
    <property type="entry name" value="HAD_HisB-N"/>
    <property type="match status" value="1"/>
</dbReference>
<dbReference type="GO" id="GO:0016791">
    <property type="term" value="F:phosphatase activity"/>
    <property type="evidence" value="ECO:0007669"/>
    <property type="project" value="InterPro"/>
</dbReference>
<evidence type="ECO:0000313" key="15">
    <source>
        <dbReference type="Proteomes" id="UP000238949"/>
    </source>
</evidence>
<evidence type="ECO:0000256" key="8">
    <source>
        <dbReference type="ARBA" id="ARBA00061616"/>
    </source>
</evidence>
<dbReference type="PIRSF" id="PIRSF004682">
    <property type="entry name" value="GmhB"/>
    <property type="match status" value="1"/>
</dbReference>
<keyword evidence="2 9" id="KW-0963">Cytoplasm</keyword>